<sequence>MLVAITYQTGIGISEREKQQMAQRLEKAGGRIFDVKDAPRTGRSIVKNFDKIVEIIVAEWHVSDRSIARELKVDHKTLLNHLRKVGFKKKLDACVGAMPINTKKHDGSNFHLQSLGQTE</sequence>
<dbReference type="AlphaFoldDB" id="A0A8X6V237"/>
<comment type="caution">
    <text evidence="1">The sequence shown here is derived from an EMBL/GenBank/DDBJ whole genome shotgun (WGS) entry which is preliminary data.</text>
</comment>
<dbReference type="Proteomes" id="UP000887159">
    <property type="component" value="Unassembled WGS sequence"/>
</dbReference>
<protein>
    <submittedName>
        <fullName evidence="1">Uncharacterized protein</fullName>
    </submittedName>
</protein>
<name>A0A8X6V237_TRICX</name>
<accession>A0A8X6V237</accession>
<dbReference type="EMBL" id="BMAU01021230">
    <property type="protein sequence ID" value="GFY01717.1"/>
    <property type="molecule type" value="Genomic_DNA"/>
</dbReference>
<evidence type="ECO:0000313" key="2">
    <source>
        <dbReference type="Proteomes" id="UP000887159"/>
    </source>
</evidence>
<gene>
    <name evidence="1" type="ORF">TNCV_1467091</name>
</gene>
<evidence type="ECO:0000313" key="1">
    <source>
        <dbReference type="EMBL" id="GFY01717.1"/>
    </source>
</evidence>
<keyword evidence="2" id="KW-1185">Reference proteome</keyword>
<reference evidence="1" key="1">
    <citation type="submission" date="2020-08" db="EMBL/GenBank/DDBJ databases">
        <title>Multicomponent nature underlies the extraordinary mechanical properties of spider dragline silk.</title>
        <authorList>
            <person name="Kono N."/>
            <person name="Nakamura H."/>
            <person name="Mori M."/>
            <person name="Yoshida Y."/>
            <person name="Ohtoshi R."/>
            <person name="Malay A.D."/>
            <person name="Moran D.A.P."/>
            <person name="Tomita M."/>
            <person name="Numata K."/>
            <person name="Arakawa K."/>
        </authorList>
    </citation>
    <scope>NUCLEOTIDE SEQUENCE</scope>
</reference>
<organism evidence="1 2">
    <name type="scientific">Trichonephila clavipes</name>
    <name type="common">Golden silk orbweaver</name>
    <name type="synonym">Nephila clavipes</name>
    <dbReference type="NCBI Taxonomy" id="2585209"/>
    <lineage>
        <taxon>Eukaryota</taxon>
        <taxon>Metazoa</taxon>
        <taxon>Ecdysozoa</taxon>
        <taxon>Arthropoda</taxon>
        <taxon>Chelicerata</taxon>
        <taxon>Arachnida</taxon>
        <taxon>Araneae</taxon>
        <taxon>Araneomorphae</taxon>
        <taxon>Entelegynae</taxon>
        <taxon>Araneoidea</taxon>
        <taxon>Nephilidae</taxon>
        <taxon>Trichonephila</taxon>
    </lineage>
</organism>
<proteinExistence type="predicted"/>